<name>A0A8S1U3Y8_PAROT</name>
<keyword evidence="1" id="KW-0472">Membrane</keyword>
<feature type="transmembrane region" description="Helical" evidence="1">
    <location>
        <begin position="115"/>
        <end position="133"/>
    </location>
</feature>
<gene>
    <name evidence="2" type="ORF">POCTA_138.1.T0360283</name>
</gene>
<dbReference type="OMA" id="HYIEINH"/>
<protein>
    <recommendedName>
        <fullName evidence="4">Transmembrane protein</fullName>
    </recommendedName>
</protein>
<evidence type="ECO:0000313" key="2">
    <source>
        <dbReference type="EMBL" id="CAD8159244.1"/>
    </source>
</evidence>
<dbReference type="OrthoDB" id="304155at2759"/>
<dbReference type="AlphaFoldDB" id="A0A8S1U3Y8"/>
<reference evidence="2" key="1">
    <citation type="submission" date="2021-01" db="EMBL/GenBank/DDBJ databases">
        <authorList>
            <consortium name="Genoscope - CEA"/>
            <person name="William W."/>
        </authorList>
    </citation>
    <scope>NUCLEOTIDE SEQUENCE</scope>
</reference>
<organism evidence="2 3">
    <name type="scientific">Paramecium octaurelia</name>
    <dbReference type="NCBI Taxonomy" id="43137"/>
    <lineage>
        <taxon>Eukaryota</taxon>
        <taxon>Sar</taxon>
        <taxon>Alveolata</taxon>
        <taxon>Ciliophora</taxon>
        <taxon>Intramacronucleata</taxon>
        <taxon>Oligohymenophorea</taxon>
        <taxon>Peniculida</taxon>
        <taxon>Parameciidae</taxon>
        <taxon>Paramecium</taxon>
    </lineage>
</organism>
<sequence>MQFLLSQSLKINMIRIIQQYQLKIKMNPIQQAWLKILNPVSVVINEKLAKRSGLLGKIGRFFLIGPREFGFHPTNQMFIYFNRRVLFATAFMGHKYSVLKGLTHQGYHMLRPMRAAVFLGPIAVLAGLFRLVYYSSENRSYYPDNLDYVMKKATNALHFPLNTLNQRLSAHYTEISSIYTAEMMKRYHKQHAKIIKERSIQSEHVKKTKYADPSYKYVPMTPVHIEDVKLA</sequence>
<evidence type="ECO:0000256" key="1">
    <source>
        <dbReference type="SAM" id="Phobius"/>
    </source>
</evidence>
<keyword evidence="1" id="KW-0812">Transmembrane</keyword>
<evidence type="ECO:0000313" key="3">
    <source>
        <dbReference type="Proteomes" id="UP000683925"/>
    </source>
</evidence>
<keyword evidence="3" id="KW-1185">Reference proteome</keyword>
<proteinExistence type="predicted"/>
<keyword evidence="1" id="KW-1133">Transmembrane helix</keyword>
<evidence type="ECO:0008006" key="4">
    <source>
        <dbReference type="Google" id="ProtNLM"/>
    </source>
</evidence>
<dbReference type="EMBL" id="CAJJDP010000036">
    <property type="protein sequence ID" value="CAD8159244.1"/>
    <property type="molecule type" value="Genomic_DNA"/>
</dbReference>
<accession>A0A8S1U3Y8</accession>
<comment type="caution">
    <text evidence="2">The sequence shown here is derived from an EMBL/GenBank/DDBJ whole genome shotgun (WGS) entry which is preliminary data.</text>
</comment>
<dbReference type="Proteomes" id="UP000683925">
    <property type="component" value="Unassembled WGS sequence"/>
</dbReference>